<dbReference type="GO" id="GO:0003676">
    <property type="term" value="F:nucleic acid binding"/>
    <property type="evidence" value="ECO:0007669"/>
    <property type="project" value="InterPro"/>
</dbReference>
<keyword evidence="1 3" id="KW-0853">WD repeat</keyword>
<feature type="repeat" description="WD" evidence="3">
    <location>
        <begin position="1145"/>
        <end position="1177"/>
    </location>
</feature>
<evidence type="ECO:0000313" key="7">
    <source>
        <dbReference type="Proteomes" id="UP000037460"/>
    </source>
</evidence>
<name>A0A0M0LPY5_9EUKA</name>
<dbReference type="SMART" id="SM00320">
    <property type="entry name" value="WD40"/>
    <property type="match status" value="8"/>
</dbReference>
<evidence type="ECO:0000313" key="6">
    <source>
        <dbReference type="EMBL" id="KOO52942.1"/>
    </source>
</evidence>
<feature type="compositionally biased region" description="Acidic residues" evidence="4">
    <location>
        <begin position="158"/>
        <end position="174"/>
    </location>
</feature>
<dbReference type="SUPFAM" id="SSF50998">
    <property type="entry name" value="Quinoprotein alcohol dehydrogenase-like"/>
    <property type="match status" value="1"/>
</dbReference>
<gene>
    <name evidence="6" type="ORF">Ctob_015540</name>
</gene>
<dbReference type="InterPro" id="IPR020472">
    <property type="entry name" value="WD40_PAC1"/>
</dbReference>
<evidence type="ECO:0000256" key="2">
    <source>
        <dbReference type="ARBA" id="ARBA00022737"/>
    </source>
</evidence>
<feature type="repeat" description="WD" evidence="3">
    <location>
        <begin position="1188"/>
        <end position="1229"/>
    </location>
</feature>
<dbReference type="PROSITE" id="PS50294">
    <property type="entry name" value="WD_REPEATS_REGION"/>
    <property type="match status" value="4"/>
</dbReference>
<dbReference type="InterPro" id="IPR001680">
    <property type="entry name" value="WD40_rpt"/>
</dbReference>
<proteinExistence type="predicted"/>
<dbReference type="EMBL" id="JWZX01000449">
    <property type="protein sequence ID" value="KOO52942.1"/>
    <property type="molecule type" value="Genomic_DNA"/>
</dbReference>
<protein>
    <recommendedName>
        <fullName evidence="5">WW domain-containing protein</fullName>
    </recommendedName>
</protein>
<accession>A0A0M0LPY5</accession>
<evidence type="ECO:0000256" key="3">
    <source>
        <dbReference type="PROSITE-ProRule" id="PRU00221"/>
    </source>
</evidence>
<dbReference type="InterPro" id="IPR035979">
    <property type="entry name" value="RBD_domain_sf"/>
</dbReference>
<dbReference type="Proteomes" id="UP000037460">
    <property type="component" value="Unassembled WGS sequence"/>
</dbReference>
<reference evidence="7" key="1">
    <citation type="journal article" date="2015" name="PLoS Genet.">
        <title>Genome Sequence and Transcriptome Analyses of Chrysochromulina tobin: Metabolic Tools for Enhanced Algal Fitness in the Prominent Order Prymnesiales (Haptophyceae).</title>
        <authorList>
            <person name="Hovde B.T."/>
            <person name="Deodato C.R."/>
            <person name="Hunsperger H.M."/>
            <person name="Ryken S.A."/>
            <person name="Yost W."/>
            <person name="Jha R.K."/>
            <person name="Patterson J."/>
            <person name="Monnat R.J. Jr."/>
            <person name="Barlow S.B."/>
            <person name="Starkenburg S.R."/>
            <person name="Cattolico R.A."/>
        </authorList>
    </citation>
    <scope>NUCLEOTIDE SEQUENCE</scope>
    <source>
        <strain evidence="7">CCMP291</strain>
    </source>
</reference>
<comment type="caution">
    <text evidence="6">The sequence shown here is derived from an EMBL/GenBank/DDBJ whole genome shotgun (WGS) entry which is preliminary data.</text>
</comment>
<dbReference type="PANTHER" id="PTHR19879:SF9">
    <property type="entry name" value="TRANSCRIPTION INITIATION FACTOR TFIID SUBUNIT 5"/>
    <property type="match status" value="1"/>
</dbReference>
<sequence>MRRFCGKDHDRLNRKAQLDDGSVIFVTRLSSGGDFVCKWLAPITRVPSATLAPSAALAPSATLAPPGTFAVPHVPAGAVQGEGEMEWSVDAHQHAASAYDAAGRGRSTWQIRGGMGGDMGGMKDNGGEEGAPAAGPVPPIPTPRKRSATHCCGGEPSERDDESEDESKELEAMADESPFLSAEEAVALLRRGNRGVGALTQGWLSPGDCDPDGVRIDVVRAALAQHPHIEGLFWDYASLFQNLPDRERTPVERAAFGRAIMVMADVYASAVGTTVLQSREIPPRPESFHGALCLFGLKPMAREAAVHEAFGGFGTIVALELMRNPPVVRFASHEAALAAKRAGPWAELCDGVDTLYNERPYDERGWCVFENAVSYELLARLGAVPRVRAVLDALPSKVLVLQSGLPTQRGDAPAGELADRVDQVIARIAKATFTGNSDSETVPALYRDYVARIVGVVQSVLALASEVTVGSQVALPPMPAAAGEECSTAVEPTVETAAGQLPRGWGSAKDPASGNTYYFLPAGETQWEVPTSAVDEEDVASIHAWHLDCLRAHHAHIPDALSGRLLNTLTECVPIGVEGYDANGRPLAVRDARSLCAWLNGIHASARPCMLLTAGPAAGKTWLMSQLIMHSIDGNMLPILVEVQCLQKALREHAATFAAAPDWVDAYLRLTCAPAHYRMLRGAMDARRALLLLDGLDEAGQERARIEAHVAKVLAPQRLALLCTSRPAGLDEALFHGFHRLKLAPLSDKQQAAFLATRLTPTRADALLPYLHNKSPVDAETRRRATSNPLMLSMIASIAELRAGIAMPTKTSELYEVAARTMLARGGELPDEDVALLQATFFEAHAAQQRIITEAHLAAAAARIGMRIGMAAAQRAADELRALVARDQLPLVRLLEAEPLQMQAFHLSFQEYYAMRALAEGGARALPDFRVGDPWWTNAVLMGVQEGDAFGERFVEAAGLGGAASEGWRARLVTALAHAGLPGAWLPIVAEAASAPAEYAKLKRFVGRNRDVLQREGGKAVAQLALQQPQTSVVLDALKSVPLQRLIVWLNKPQVDDPCIATFAHEGVVKSVGVSTTRIVGGAGKVVYVYDADTEELLKWLECTSGVHSVAVFEGDKLGWIAAGFENGTISVWDSATLDLKTEKTKAHSDAVESVVFSLDGTKIVSGSRDKRIRVWDSATLGLKIEKMDAHSSWIRSVAFSPDGTKIVSGSNDKAIRLWDADTLELEEQMKNAHNSNINSVAFSPDGTKICSASGNMITPGTIRVWDAVTLDLQAEKSGADPYAVRSVQFSPDGTKIVSGGDAGTIRLWNAATLELKSEKDNAHDCPVSSVGFSENGSKIVSASGAIYGSGTNTIKVFDAATLDQLKREKVNAHNRAISSVDFNHDGTLIVSACYGGTIRVWDAATLDLKAEKLNGHSNRILAQFVG</sequence>
<dbReference type="PANTHER" id="PTHR19879">
    <property type="entry name" value="TRANSCRIPTION INITIATION FACTOR TFIID"/>
    <property type="match status" value="1"/>
</dbReference>
<dbReference type="PROSITE" id="PS01159">
    <property type="entry name" value="WW_DOMAIN_1"/>
    <property type="match status" value="1"/>
</dbReference>
<dbReference type="PROSITE" id="PS50020">
    <property type="entry name" value="WW_DOMAIN_2"/>
    <property type="match status" value="1"/>
</dbReference>
<dbReference type="Pfam" id="PF00400">
    <property type="entry name" value="WD40"/>
    <property type="match status" value="6"/>
</dbReference>
<dbReference type="Gene3D" id="2.130.10.10">
    <property type="entry name" value="YVTN repeat-like/Quinoprotein amine dehydrogenase"/>
    <property type="match status" value="3"/>
</dbReference>
<keyword evidence="7" id="KW-1185">Reference proteome</keyword>
<feature type="domain" description="WW" evidence="5">
    <location>
        <begin position="499"/>
        <end position="532"/>
    </location>
</feature>
<dbReference type="InterPro" id="IPR027417">
    <property type="entry name" value="P-loop_NTPase"/>
</dbReference>
<dbReference type="Gene3D" id="3.40.50.300">
    <property type="entry name" value="P-loop containing nucleotide triphosphate hydrolases"/>
    <property type="match status" value="1"/>
</dbReference>
<dbReference type="InterPro" id="IPR001202">
    <property type="entry name" value="WW_dom"/>
</dbReference>
<dbReference type="CDD" id="cd00200">
    <property type="entry name" value="WD40"/>
    <property type="match status" value="1"/>
</dbReference>
<organism evidence="6 7">
    <name type="scientific">Chrysochromulina tobinii</name>
    <dbReference type="NCBI Taxonomy" id="1460289"/>
    <lineage>
        <taxon>Eukaryota</taxon>
        <taxon>Haptista</taxon>
        <taxon>Haptophyta</taxon>
        <taxon>Prymnesiophyceae</taxon>
        <taxon>Prymnesiales</taxon>
        <taxon>Chrysochromulinaceae</taxon>
        <taxon>Chrysochromulina</taxon>
    </lineage>
</organism>
<feature type="region of interest" description="Disordered" evidence="4">
    <location>
        <begin position="114"/>
        <end position="177"/>
    </location>
</feature>
<feature type="repeat" description="WD" evidence="3">
    <location>
        <begin position="1285"/>
        <end position="1319"/>
    </location>
</feature>
<dbReference type="InterPro" id="IPR011047">
    <property type="entry name" value="Quinoprotein_ADH-like_sf"/>
</dbReference>
<dbReference type="CDD" id="cd00590">
    <property type="entry name" value="RRM_SF"/>
    <property type="match status" value="1"/>
</dbReference>
<keyword evidence="2" id="KW-0677">Repeat</keyword>
<evidence type="ECO:0000259" key="5">
    <source>
        <dbReference type="PROSITE" id="PS50020"/>
    </source>
</evidence>
<dbReference type="SUPFAM" id="SSF54928">
    <property type="entry name" value="RNA-binding domain, RBD"/>
    <property type="match status" value="1"/>
</dbReference>
<evidence type="ECO:0000256" key="1">
    <source>
        <dbReference type="ARBA" id="ARBA00022574"/>
    </source>
</evidence>
<feature type="compositionally biased region" description="Gly residues" evidence="4">
    <location>
        <begin position="114"/>
        <end position="124"/>
    </location>
</feature>
<dbReference type="PRINTS" id="PR00320">
    <property type="entry name" value="GPROTEINBRPT"/>
</dbReference>
<dbReference type="PROSITE" id="PS50082">
    <property type="entry name" value="WD_REPEATS_2"/>
    <property type="match status" value="4"/>
</dbReference>
<dbReference type="InterPro" id="IPR019775">
    <property type="entry name" value="WD40_repeat_CS"/>
</dbReference>
<dbReference type="InterPro" id="IPR015943">
    <property type="entry name" value="WD40/YVTN_repeat-like_dom_sf"/>
</dbReference>
<evidence type="ECO:0000256" key="4">
    <source>
        <dbReference type="SAM" id="MobiDB-lite"/>
    </source>
</evidence>
<dbReference type="PROSITE" id="PS00678">
    <property type="entry name" value="WD_REPEATS_1"/>
    <property type="match status" value="1"/>
</dbReference>
<feature type="repeat" description="WD" evidence="3">
    <location>
        <begin position="1371"/>
        <end position="1403"/>
    </location>
</feature>